<dbReference type="Proteomes" id="UP000027222">
    <property type="component" value="Unassembled WGS sequence"/>
</dbReference>
<reference evidence="4" key="1">
    <citation type="journal article" date="2014" name="Proc. Natl. Acad. Sci. U.S.A.">
        <title>Extensive sampling of basidiomycete genomes demonstrates inadequacy of the white-rot/brown-rot paradigm for wood decay fungi.</title>
        <authorList>
            <person name="Riley R."/>
            <person name="Salamov A.A."/>
            <person name="Brown D.W."/>
            <person name="Nagy L.G."/>
            <person name="Floudas D."/>
            <person name="Held B.W."/>
            <person name="Levasseur A."/>
            <person name="Lombard V."/>
            <person name="Morin E."/>
            <person name="Otillar R."/>
            <person name="Lindquist E.A."/>
            <person name="Sun H."/>
            <person name="LaButti K.M."/>
            <person name="Schmutz J."/>
            <person name="Jabbour D."/>
            <person name="Luo H."/>
            <person name="Baker S.E."/>
            <person name="Pisabarro A.G."/>
            <person name="Walton J.D."/>
            <person name="Blanchette R.A."/>
            <person name="Henrissat B."/>
            <person name="Martin F."/>
            <person name="Cullen D."/>
            <person name="Hibbett D.S."/>
            <person name="Grigoriev I.V."/>
        </authorList>
    </citation>
    <scope>NUCLEOTIDE SEQUENCE [LARGE SCALE GENOMIC DNA]</scope>
    <source>
        <strain evidence="4">CBS 339.88</strain>
    </source>
</reference>
<feature type="compositionally biased region" description="Low complexity" evidence="2">
    <location>
        <begin position="1"/>
        <end position="12"/>
    </location>
</feature>
<name>A0A067SPC7_GALM3</name>
<organism evidence="3 4">
    <name type="scientific">Galerina marginata (strain CBS 339.88)</name>
    <dbReference type="NCBI Taxonomy" id="685588"/>
    <lineage>
        <taxon>Eukaryota</taxon>
        <taxon>Fungi</taxon>
        <taxon>Dikarya</taxon>
        <taxon>Basidiomycota</taxon>
        <taxon>Agaricomycotina</taxon>
        <taxon>Agaricomycetes</taxon>
        <taxon>Agaricomycetidae</taxon>
        <taxon>Agaricales</taxon>
        <taxon>Agaricineae</taxon>
        <taxon>Strophariaceae</taxon>
        <taxon>Galerina</taxon>
    </lineage>
</organism>
<gene>
    <name evidence="3" type="ORF">GALMADRAFT_146279</name>
</gene>
<keyword evidence="4" id="KW-1185">Reference proteome</keyword>
<keyword evidence="1" id="KW-0175">Coiled coil</keyword>
<protein>
    <submittedName>
        <fullName evidence="3">Uncharacterized protein</fullName>
    </submittedName>
</protein>
<dbReference type="AlphaFoldDB" id="A0A067SPC7"/>
<dbReference type="STRING" id="685588.A0A067SPC7"/>
<feature type="region of interest" description="Disordered" evidence="2">
    <location>
        <begin position="1"/>
        <end position="20"/>
    </location>
</feature>
<evidence type="ECO:0000256" key="1">
    <source>
        <dbReference type="SAM" id="Coils"/>
    </source>
</evidence>
<evidence type="ECO:0000256" key="2">
    <source>
        <dbReference type="SAM" id="MobiDB-lite"/>
    </source>
</evidence>
<evidence type="ECO:0000313" key="3">
    <source>
        <dbReference type="EMBL" id="KDR68628.1"/>
    </source>
</evidence>
<dbReference type="EMBL" id="KL142407">
    <property type="protein sequence ID" value="KDR68628.1"/>
    <property type="molecule type" value="Genomic_DNA"/>
</dbReference>
<accession>A0A067SPC7</accession>
<dbReference type="HOGENOM" id="CLU_836898_0_0_1"/>
<sequence>MPVRQPSSKSPRPTSPTPKIDIVHSSIIHRNAADALLELLGEELKKAQSKHEHAFSTLIANHQLDISRLNATHVVELSCLETALCRKEAGFEDQLNNMRSSVLAVQQLKSDELLHRTKSEMEATHKLQLEGVLKRFMEQYQETLEKLTVRAKDSAAKANEVENRLKGVEAKLEEAARARDDQMAQMKGKQERWIRQSSQIEVELHAKWEEEKRRLEGCIEVKRKRHVDDERAWKKVEENVKKEQSTQTEMAGNVSAKEKGNLDEEEATRKTSVAHIEYDEQVDWTGLGGVRMALEEVDRFSSSGPPFAPVPKCTVLVFIVATHIQIQKLDSY</sequence>
<evidence type="ECO:0000313" key="4">
    <source>
        <dbReference type="Proteomes" id="UP000027222"/>
    </source>
</evidence>
<feature type="coiled-coil region" evidence="1">
    <location>
        <begin position="137"/>
        <end position="192"/>
    </location>
</feature>
<proteinExistence type="predicted"/>
<feature type="region of interest" description="Disordered" evidence="2">
    <location>
        <begin position="241"/>
        <end position="270"/>
    </location>
</feature>